<dbReference type="AlphaFoldDB" id="A0A9X9LZY2"/>
<dbReference type="EMBL" id="CYRY02033319">
    <property type="protein sequence ID" value="VCX10367.1"/>
    <property type="molecule type" value="Genomic_DNA"/>
</dbReference>
<reference evidence="2 3" key="1">
    <citation type="submission" date="2018-10" db="EMBL/GenBank/DDBJ databases">
        <authorList>
            <person name="Ekblom R."/>
            <person name="Jareborg N."/>
        </authorList>
    </citation>
    <scope>NUCLEOTIDE SEQUENCE [LARGE SCALE GENOMIC DNA]</scope>
    <source>
        <tissue evidence="2">Muscle</tissue>
    </source>
</reference>
<dbReference type="Proteomes" id="UP000269945">
    <property type="component" value="Unassembled WGS sequence"/>
</dbReference>
<sequence>QGSGGSLLCLRRQPVLPPPQQPGWAEGPQGPGSAWLRERGHPGPPKMLRPERLLQAPLRCCAPGSLRALFSFLDPPDSDAQLCNWFPQPKTNYFTMHSVSFRMEVEKAFLKDKPKLHAVTTTQNVLALEDSTFAINASKGG</sequence>
<name>A0A9X9LZY2_GULGU</name>
<feature type="non-terminal residue" evidence="2">
    <location>
        <position position="1"/>
    </location>
</feature>
<proteinExistence type="predicted"/>
<evidence type="ECO:0000256" key="1">
    <source>
        <dbReference type="SAM" id="MobiDB-lite"/>
    </source>
</evidence>
<gene>
    <name evidence="2" type="ORF">BN2614_LOCUS6</name>
</gene>
<organism evidence="2 3">
    <name type="scientific">Gulo gulo</name>
    <name type="common">Wolverine</name>
    <name type="synonym">Gluton</name>
    <dbReference type="NCBI Taxonomy" id="48420"/>
    <lineage>
        <taxon>Eukaryota</taxon>
        <taxon>Metazoa</taxon>
        <taxon>Chordata</taxon>
        <taxon>Craniata</taxon>
        <taxon>Vertebrata</taxon>
        <taxon>Euteleostomi</taxon>
        <taxon>Mammalia</taxon>
        <taxon>Eutheria</taxon>
        <taxon>Laurasiatheria</taxon>
        <taxon>Carnivora</taxon>
        <taxon>Caniformia</taxon>
        <taxon>Musteloidea</taxon>
        <taxon>Mustelidae</taxon>
        <taxon>Guloninae</taxon>
        <taxon>Gulo</taxon>
    </lineage>
</organism>
<comment type="caution">
    <text evidence="2">The sequence shown here is derived from an EMBL/GenBank/DDBJ whole genome shotgun (WGS) entry which is preliminary data.</text>
</comment>
<evidence type="ECO:0000313" key="2">
    <source>
        <dbReference type="EMBL" id="VCX10367.1"/>
    </source>
</evidence>
<keyword evidence="3" id="KW-1185">Reference proteome</keyword>
<accession>A0A9X9LZY2</accession>
<feature type="region of interest" description="Disordered" evidence="1">
    <location>
        <begin position="1"/>
        <end position="46"/>
    </location>
</feature>
<evidence type="ECO:0000313" key="3">
    <source>
        <dbReference type="Proteomes" id="UP000269945"/>
    </source>
</evidence>
<protein>
    <submittedName>
        <fullName evidence="2">Uncharacterized protein</fullName>
    </submittedName>
</protein>